<evidence type="ECO:0000313" key="1">
    <source>
        <dbReference type="EMBL" id="OIQ80056.1"/>
    </source>
</evidence>
<dbReference type="AlphaFoldDB" id="A0A1J5Q9J1"/>
<gene>
    <name evidence="1" type="ORF">GALL_382050</name>
</gene>
<sequence length="383" mass="40605">MRGREVLRHGGEAAAMGAPGVGGDALAAVQQFDAAGGQPRLQLRADQVLRHAVAMAVDLDVVVDVHPHRLVAGPFPGLRGQRLQRRRVDGGEHRGAAAGQLLEQPGVEPVQQRRDRLVDVVDGTERLLAQPHQDPAFDHLHSRFDLGLVLRPIGARRQHRGAVVPGEVLDGLVGARLVAVRIGDQGARVVGDDELRHAPDEPQRLRTAVQPVGQGLPRCGAGVGEARCAQRRDEDVGHAFAFQRDRGAGVVDEQLLPGAVDLPHRPLQPQAVAVVVLAELGVAPRRLVRMGLDVLLPQQGQGHALAAHLLVHQTEVGGDVVARAVGAAGQQPALQRRLAELGHGRPIQPAGCRQDAVLGDGALGDAERRGDALVREPGLKLQT</sequence>
<comment type="caution">
    <text evidence="1">The sequence shown here is derived from an EMBL/GenBank/DDBJ whole genome shotgun (WGS) entry which is preliminary data.</text>
</comment>
<proteinExistence type="predicted"/>
<reference evidence="1" key="1">
    <citation type="submission" date="2016-10" db="EMBL/GenBank/DDBJ databases">
        <title>Sequence of Gallionella enrichment culture.</title>
        <authorList>
            <person name="Poehlein A."/>
            <person name="Muehling M."/>
            <person name="Daniel R."/>
        </authorList>
    </citation>
    <scope>NUCLEOTIDE SEQUENCE</scope>
</reference>
<dbReference type="EMBL" id="MLJW01001116">
    <property type="protein sequence ID" value="OIQ80056.1"/>
    <property type="molecule type" value="Genomic_DNA"/>
</dbReference>
<accession>A0A1J5Q9J1</accession>
<protein>
    <submittedName>
        <fullName evidence="1">Uncharacterized protein</fullName>
    </submittedName>
</protein>
<organism evidence="1">
    <name type="scientific">mine drainage metagenome</name>
    <dbReference type="NCBI Taxonomy" id="410659"/>
    <lineage>
        <taxon>unclassified sequences</taxon>
        <taxon>metagenomes</taxon>
        <taxon>ecological metagenomes</taxon>
    </lineage>
</organism>
<name>A0A1J5Q9J1_9ZZZZ</name>